<dbReference type="EnsemblFungi" id="PTTG_07248-t43_1">
    <property type="protein sequence ID" value="PTTG_07248-t43_1-p1"/>
    <property type="gene ID" value="PTTG_07248"/>
</dbReference>
<reference evidence="3" key="4">
    <citation type="submission" date="2025-05" db="UniProtKB">
        <authorList>
            <consortium name="EnsemblFungi"/>
        </authorList>
    </citation>
    <scope>IDENTIFICATION</scope>
    <source>
        <strain evidence="3">isolate 1-1 / race 1 (BBBD)</strain>
    </source>
</reference>
<evidence type="ECO:0000256" key="1">
    <source>
        <dbReference type="SAM" id="MobiDB-lite"/>
    </source>
</evidence>
<feature type="non-terminal residue" evidence="2">
    <location>
        <position position="1"/>
    </location>
</feature>
<keyword evidence="4" id="KW-1185">Reference proteome</keyword>
<reference evidence="3 4" key="3">
    <citation type="journal article" date="2017" name="G3 (Bethesda)">
        <title>Comparative analysis highlights variable genome content of wheat rusts and divergence of the mating loci.</title>
        <authorList>
            <person name="Cuomo C.A."/>
            <person name="Bakkeren G."/>
            <person name="Khalil H.B."/>
            <person name="Panwar V."/>
            <person name="Joly D."/>
            <person name="Linning R."/>
            <person name="Sakthikumar S."/>
            <person name="Song X."/>
            <person name="Adiconis X."/>
            <person name="Fan L."/>
            <person name="Goldberg J.M."/>
            <person name="Levin J.Z."/>
            <person name="Young S."/>
            <person name="Zeng Q."/>
            <person name="Anikster Y."/>
            <person name="Bruce M."/>
            <person name="Wang M."/>
            <person name="Yin C."/>
            <person name="McCallum B."/>
            <person name="Szabo L.J."/>
            <person name="Hulbert S."/>
            <person name="Chen X."/>
            <person name="Fellers J.P."/>
        </authorList>
    </citation>
    <scope>NUCLEOTIDE SEQUENCE</scope>
    <source>
        <strain evidence="3">isolate 1-1 / race 1 (BBBD)</strain>
        <strain evidence="4">Isolate 1-1 / race 1 (BBBD)</strain>
    </source>
</reference>
<accession>A0A180FX20</accession>
<feature type="compositionally biased region" description="Polar residues" evidence="1">
    <location>
        <begin position="60"/>
        <end position="74"/>
    </location>
</feature>
<reference evidence="2" key="2">
    <citation type="submission" date="2016-05" db="EMBL/GenBank/DDBJ databases">
        <title>Comparative analysis highlights variable genome content of wheat rusts and divergence of the mating loci.</title>
        <authorList>
            <person name="Cuomo C.A."/>
            <person name="Bakkeren G."/>
            <person name="Szabo L."/>
            <person name="Khalil H."/>
            <person name="Joly D."/>
            <person name="Goldberg J."/>
            <person name="Young S."/>
            <person name="Zeng Q."/>
            <person name="Fellers J."/>
        </authorList>
    </citation>
    <scope>NUCLEOTIDE SEQUENCE [LARGE SCALE GENOMIC DNA]</scope>
    <source>
        <strain evidence="2">1-1 BBBD Race 1</strain>
    </source>
</reference>
<dbReference type="EMBL" id="ADAS02010797">
    <property type="protein sequence ID" value="OAV84852.1"/>
    <property type="molecule type" value="Genomic_DNA"/>
</dbReference>
<feature type="compositionally biased region" description="Low complexity" evidence="1">
    <location>
        <begin position="75"/>
        <end position="85"/>
    </location>
</feature>
<evidence type="ECO:0000313" key="2">
    <source>
        <dbReference type="EMBL" id="OAV84852.1"/>
    </source>
</evidence>
<name>A0A180FX20_PUCT1</name>
<reference evidence="2" key="1">
    <citation type="submission" date="2009-11" db="EMBL/GenBank/DDBJ databases">
        <authorList>
            <consortium name="The Broad Institute Genome Sequencing Platform"/>
            <person name="Ward D."/>
            <person name="Feldgarden M."/>
            <person name="Earl A."/>
            <person name="Young S.K."/>
            <person name="Zeng Q."/>
            <person name="Koehrsen M."/>
            <person name="Alvarado L."/>
            <person name="Berlin A."/>
            <person name="Bochicchio J."/>
            <person name="Borenstein D."/>
            <person name="Chapman S.B."/>
            <person name="Chen Z."/>
            <person name="Engels R."/>
            <person name="Freedman E."/>
            <person name="Gellesch M."/>
            <person name="Goldberg J."/>
            <person name="Griggs A."/>
            <person name="Gujja S."/>
            <person name="Heilman E."/>
            <person name="Heiman D."/>
            <person name="Hepburn T."/>
            <person name="Howarth C."/>
            <person name="Jen D."/>
            <person name="Larson L."/>
            <person name="Lewis B."/>
            <person name="Mehta T."/>
            <person name="Park D."/>
            <person name="Pearson M."/>
            <person name="Roberts A."/>
            <person name="Saif S."/>
            <person name="Shea T."/>
            <person name="Shenoy N."/>
            <person name="Sisk P."/>
            <person name="Stolte C."/>
            <person name="Sykes S."/>
            <person name="Thomson T."/>
            <person name="Walk T."/>
            <person name="White J."/>
            <person name="Yandava C."/>
            <person name="Izard J."/>
            <person name="Baranova O.V."/>
            <person name="Blanton J.M."/>
            <person name="Tanner A.C."/>
            <person name="Dewhirst F.E."/>
            <person name="Haas B."/>
            <person name="Nusbaum C."/>
            <person name="Birren B."/>
        </authorList>
    </citation>
    <scope>NUCLEOTIDE SEQUENCE [LARGE SCALE GENOMIC DNA]</scope>
    <source>
        <strain evidence="2">1-1 BBBD Race 1</strain>
    </source>
</reference>
<evidence type="ECO:0000313" key="4">
    <source>
        <dbReference type="Proteomes" id="UP000005240"/>
    </source>
</evidence>
<dbReference type="AlphaFoldDB" id="A0A180FX20"/>
<dbReference type="VEuPathDB" id="FungiDB:PTTG_07248"/>
<gene>
    <name evidence="2" type="ORF">PTTG_07248</name>
</gene>
<dbReference type="Proteomes" id="UP000005240">
    <property type="component" value="Unassembled WGS sequence"/>
</dbReference>
<protein>
    <submittedName>
        <fullName evidence="2 3">Uncharacterized protein</fullName>
    </submittedName>
</protein>
<organism evidence="2">
    <name type="scientific">Puccinia triticina (isolate 1-1 / race 1 (BBBD))</name>
    <name type="common">Brown leaf rust fungus</name>
    <dbReference type="NCBI Taxonomy" id="630390"/>
    <lineage>
        <taxon>Eukaryota</taxon>
        <taxon>Fungi</taxon>
        <taxon>Dikarya</taxon>
        <taxon>Basidiomycota</taxon>
        <taxon>Pucciniomycotina</taxon>
        <taxon>Pucciniomycetes</taxon>
        <taxon>Pucciniales</taxon>
        <taxon>Pucciniaceae</taxon>
        <taxon>Puccinia</taxon>
    </lineage>
</organism>
<feature type="region of interest" description="Disordered" evidence="1">
    <location>
        <begin position="54"/>
        <end position="114"/>
    </location>
</feature>
<proteinExistence type="predicted"/>
<feature type="compositionally biased region" description="Polar residues" evidence="1">
    <location>
        <begin position="90"/>
        <end position="102"/>
    </location>
</feature>
<feature type="region of interest" description="Disordered" evidence="1">
    <location>
        <begin position="175"/>
        <end position="198"/>
    </location>
</feature>
<sequence>SQVTRRSCRELIGVPAHSSAFSTRTTRFAFRTPVTCDSPSARSVPMYCTTSPAPMWHSRSCPTSRASSTPSSYRTTTLSGVTDTTVPGPNASQSVRHASTRGTGMAAGASEGAGPGVRTALLRTARAALALRSRGTTTETTGEVVDVCLTGLVEGAGREAGGSRREPAAVRALLGSSRIESSSSDSGSAGWVSRSGWK</sequence>
<evidence type="ECO:0000313" key="3">
    <source>
        <dbReference type="EnsemblFungi" id="PTTG_07248-t43_1-p1"/>
    </source>
</evidence>